<gene>
    <name evidence="2" type="ORF">N7460_007934</name>
</gene>
<dbReference type="Proteomes" id="UP001219568">
    <property type="component" value="Unassembled WGS sequence"/>
</dbReference>
<evidence type="ECO:0000313" key="2">
    <source>
        <dbReference type="EMBL" id="KAJ6038163.1"/>
    </source>
</evidence>
<protein>
    <recommendedName>
        <fullName evidence="1">DUF7587 domain-containing protein</fullName>
    </recommendedName>
</protein>
<dbReference type="AlphaFoldDB" id="A0AAD6N7D4"/>
<keyword evidence="3" id="KW-1185">Reference proteome</keyword>
<organism evidence="2 3">
    <name type="scientific">Penicillium canescens</name>
    <dbReference type="NCBI Taxonomy" id="5083"/>
    <lineage>
        <taxon>Eukaryota</taxon>
        <taxon>Fungi</taxon>
        <taxon>Dikarya</taxon>
        <taxon>Ascomycota</taxon>
        <taxon>Pezizomycotina</taxon>
        <taxon>Eurotiomycetes</taxon>
        <taxon>Eurotiomycetidae</taxon>
        <taxon>Eurotiales</taxon>
        <taxon>Aspergillaceae</taxon>
        <taxon>Penicillium</taxon>
    </lineage>
</organism>
<name>A0AAD6N7D4_PENCN</name>
<dbReference type="EMBL" id="JAQJZL010000009">
    <property type="protein sequence ID" value="KAJ6038163.1"/>
    <property type="molecule type" value="Genomic_DNA"/>
</dbReference>
<evidence type="ECO:0000259" key="1">
    <source>
        <dbReference type="Pfam" id="PF24494"/>
    </source>
</evidence>
<reference evidence="2" key="1">
    <citation type="journal article" date="2023" name="IMA Fungus">
        <title>Comparative genomic study of the Penicillium genus elucidates a diverse pangenome and 15 lateral gene transfer events.</title>
        <authorList>
            <person name="Petersen C."/>
            <person name="Sorensen T."/>
            <person name="Nielsen M.R."/>
            <person name="Sondergaard T.E."/>
            <person name="Sorensen J.L."/>
            <person name="Fitzpatrick D.A."/>
            <person name="Frisvad J.C."/>
            <person name="Nielsen K.L."/>
        </authorList>
    </citation>
    <scope>NUCLEOTIDE SEQUENCE</scope>
    <source>
        <strain evidence="2">IBT 15450</strain>
    </source>
</reference>
<comment type="caution">
    <text evidence="2">The sequence shown here is derived from an EMBL/GenBank/DDBJ whole genome shotgun (WGS) entry which is preliminary data.</text>
</comment>
<reference evidence="2" key="2">
    <citation type="submission" date="2023-01" db="EMBL/GenBank/DDBJ databases">
        <authorList>
            <person name="Petersen C."/>
        </authorList>
    </citation>
    <scope>NUCLEOTIDE SEQUENCE</scope>
    <source>
        <strain evidence="2">IBT 15450</strain>
    </source>
</reference>
<sequence>MEEWQGESEIIAPIMGMEESLSTMAGLAEEVGRHLLKTQINRGKTTMDGSYYLSRFASLSGDMRWTLHTSFRKHSRQSAGQESGMAIFDTAILMECGAQVFRVSDLLLFLGKQPRYGGSAITELAKVWATNADEYICWDVIPKQALVNFISCDTMTDGLAPERMFLRSEFRETQSLALFKQKDRVLLSPDDYVCRISLFLCDIMREISPTTKGVHLIEHLFATLHDPYPWGYHVAGDKNYMERKLLAVVNAEYSCGIGSWMFSGKFSIDLQHCEDLRKEYLLKAERLLAEFNMH</sequence>
<dbReference type="Pfam" id="PF24494">
    <property type="entry name" value="DUF7587"/>
    <property type="match status" value="1"/>
</dbReference>
<feature type="domain" description="DUF7587" evidence="1">
    <location>
        <begin position="50"/>
        <end position="153"/>
    </location>
</feature>
<proteinExistence type="predicted"/>
<evidence type="ECO:0000313" key="3">
    <source>
        <dbReference type="Proteomes" id="UP001219568"/>
    </source>
</evidence>
<dbReference type="InterPro" id="IPR056009">
    <property type="entry name" value="DUF7587"/>
</dbReference>
<accession>A0AAD6N7D4</accession>